<comment type="caution">
    <text evidence="3">The sequence shown here is derived from an EMBL/GenBank/DDBJ whole genome shotgun (WGS) entry which is preliminary data.</text>
</comment>
<keyword evidence="4" id="KW-1185">Reference proteome</keyword>
<dbReference type="InterPro" id="IPR024185">
    <property type="entry name" value="FTHF_cligase-like_sf"/>
</dbReference>
<evidence type="ECO:0000256" key="1">
    <source>
        <dbReference type="HAMAP-Rule" id="MF_02104"/>
    </source>
</evidence>
<comment type="function">
    <text evidence="1">Is involved in L-lactate degradation and allows cells to grow with lactate as the sole carbon source.</text>
</comment>
<reference evidence="3 4" key="1">
    <citation type="journal article" date="1979" name="Int. J. Syst. Evol. Microbiol.">
        <title>Bacillus globisporus subsp. marinus subsp. nov.</title>
        <authorList>
            <person name="Liu H."/>
        </authorList>
    </citation>
    <scope>NUCLEOTIDE SEQUENCE [LARGE SCALE GENOMIC DNA]</scope>
    <source>
        <strain evidence="3 4">DSM 1297</strain>
    </source>
</reference>
<evidence type="ECO:0000313" key="3">
    <source>
        <dbReference type="EMBL" id="MEW9503217.1"/>
    </source>
</evidence>
<proteinExistence type="inferred from homology"/>
<name>A0ABV3Q7G5_9BACL</name>
<evidence type="ECO:0000259" key="2">
    <source>
        <dbReference type="Pfam" id="PF02589"/>
    </source>
</evidence>
<organism evidence="3 4">
    <name type="scientific">Jeotgalibacillus marinus</name>
    <dbReference type="NCBI Taxonomy" id="86667"/>
    <lineage>
        <taxon>Bacteria</taxon>
        <taxon>Bacillati</taxon>
        <taxon>Bacillota</taxon>
        <taxon>Bacilli</taxon>
        <taxon>Bacillales</taxon>
        <taxon>Caryophanaceae</taxon>
        <taxon>Jeotgalibacillus</taxon>
    </lineage>
</organism>
<dbReference type="InterPro" id="IPR037171">
    <property type="entry name" value="NagB/RpiA_transferase-like"/>
</dbReference>
<feature type="domain" description="LUD" evidence="2">
    <location>
        <begin position="54"/>
        <end position="231"/>
    </location>
</feature>
<dbReference type="PANTHER" id="PTHR43682:SF1">
    <property type="entry name" value="LACTATE UTILIZATION PROTEIN C"/>
    <property type="match status" value="1"/>
</dbReference>
<dbReference type="Proteomes" id="UP001556040">
    <property type="component" value="Unassembled WGS sequence"/>
</dbReference>
<accession>A0ABV3Q7G5</accession>
<dbReference type="Gene3D" id="3.40.50.10420">
    <property type="entry name" value="NagB/RpiA/CoA transferase-like"/>
    <property type="match status" value="1"/>
</dbReference>
<evidence type="ECO:0000313" key="4">
    <source>
        <dbReference type="Proteomes" id="UP001556040"/>
    </source>
</evidence>
<comment type="similarity">
    <text evidence="1">Belongs to the LutC/YkgG family.</text>
</comment>
<dbReference type="InterPro" id="IPR022823">
    <property type="entry name" value="LutC"/>
</dbReference>
<dbReference type="HAMAP" id="MF_02104">
    <property type="entry name" value="LutC"/>
    <property type="match status" value="1"/>
</dbReference>
<dbReference type="SUPFAM" id="SSF100950">
    <property type="entry name" value="NagB/RpiA/CoA transferase-like"/>
    <property type="match status" value="1"/>
</dbReference>
<dbReference type="EMBL" id="JBFMIA010000027">
    <property type="protein sequence ID" value="MEW9503217.1"/>
    <property type="molecule type" value="Genomic_DNA"/>
</dbReference>
<gene>
    <name evidence="1" type="primary">lutC</name>
    <name evidence="3" type="ORF">AB1471_15675</name>
</gene>
<dbReference type="RefSeq" id="WP_367780706.1">
    <property type="nucleotide sequence ID" value="NZ_JBFMIA010000027.1"/>
</dbReference>
<dbReference type="Pfam" id="PF02589">
    <property type="entry name" value="LUD_dom"/>
    <property type="match status" value="1"/>
</dbReference>
<protein>
    <recommendedName>
        <fullName evidence="1">Lactate utilization protein C</fullName>
    </recommendedName>
</protein>
<sequence>MKIGTVHNRDSFLENISSRLGRDTIETTVAQPQWSSSPQNRVLENATKEELITVLEKQCQVIHTDFVRVKQENKLLETLNQVIESYGGGPIITWDDPRFEQHGLSSLFERNDTSMWNPSIDDKNITLAEQANIGITFSDITLAESGTVVLFSGAKKATTVSLLPTNYIALIPVTSIVPRMTQATTIIHNKIQDGTVLSSCINFITGPSNSADIEMKLIVGVHGPIKTAYILF</sequence>
<dbReference type="PANTHER" id="PTHR43682">
    <property type="entry name" value="LACTATE UTILIZATION PROTEIN C"/>
    <property type="match status" value="1"/>
</dbReference>
<dbReference type="InterPro" id="IPR003741">
    <property type="entry name" value="LUD_dom"/>
</dbReference>